<dbReference type="GO" id="GO:0006508">
    <property type="term" value="P:proteolysis"/>
    <property type="evidence" value="ECO:0007669"/>
    <property type="project" value="InterPro"/>
</dbReference>
<dbReference type="InterPro" id="IPR001314">
    <property type="entry name" value="Peptidase_S1A"/>
</dbReference>
<feature type="domain" description="Peptidase S1" evidence="3">
    <location>
        <begin position="34"/>
        <end position="209"/>
    </location>
</feature>
<dbReference type="Gene3D" id="2.40.10.10">
    <property type="entry name" value="Trypsin-like serine proteases"/>
    <property type="match status" value="3"/>
</dbReference>
<evidence type="ECO:0000313" key="5">
    <source>
        <dbReference type="Proteomes" id="UP000233140"/>
    </source>
</evidence>
<dbReference type="Pfam" id="PF00089">
    <property type="entry name" value="Trypsin"/>
    <property type="match status" value="2"/>
</dbReference>
<dbReference type="InterPro" id="IPR043504">
    <property type="entry name" value="Peptidase_S1_PA_chymotrypsin"/>
</dbReference>
<evidence type="ECO:0000256" key="1">
    <source>
        <dbReference type="ARBA" id="ARBA00023157"/>
    </source>
</evidence>
<dbReference type="Proteomes" id="UP000233140">
    <property type="component" value="Unassembled WGS sequence"/>
</dbReference>
<reference evidence="4" key="1">
    <citation type="submission" date="2025-08" db="UniProtKB">
        <authorList>
            <consortium name="Ensembl"/>
        </authorList>
    </citation>
    <scope>IDENTIFICATION</scope>
</reference>
<dbReference type="PROSITE" id="PS00134">
    <property type="entry name" value="TRYPSIN_HIS"/>
    <property type="match status" value="1"/>
</dbReference>
<dbReference type="PRINTS" id="PR00722">
    <property type="entry name" value="CHYMOTRYPSIN"/>
</dbReference>
<accession>A0A2K6AGD3</accession>
<dbReference type="AlphaFoldDB" id="A0A2K6AGD3"/>
<dbReference type="InterPro" id="IPR001254">
    <property type="entry name" value="Trypsin_dom"/>
</dbReference>
<dbReference type="PANTHER" id="PTHR24271">
    <property type="entry name" value="KALLIKREIN-RELATED"/>
    <property type="match status" value="1"/>
</dbReference>
<reference evidence="4" key="2">
    <citation type="submission" date="2025-09" db="UniProtKB">
        <authorList>
            <consortium name="Ensembl"/>
        </authorList>
    </citation>
    <scope>IDENTIFICATION</scope>
</reference>
<evidence type="ECO:0000256" key="2">
    <source>
        <dbReference type="SAM" id="SignalP"/>
    </source>
</evidence>
<gene>
    <name evidence="4" type="primary">PRSS57</name>
</gene>
<dbReference type="PANTHER" id="PTHR24271:SF55">
    <property type="entry name" value="SERINE PROTEASE 57"/>
    <property type="match status" value="1"/>
</dbReference>
<dbReference type="PROSITE" id="PS50240">
    <property type="entry name" value="TRYPSIN_DOM"/>
    <property type="match status" value="1"/>
</dbReference>
<keyword evidence="1" id="KW-1015">Disulfide bond</keyword>
<dbReference type="OMA" id="RCEAGSW"/>
<proteinExistence type="predicted"/>
<feature type="signal peptide" evidence="2">
    <location>
        <begin position="1"/>
        <end position="27"/>
    </location>
</feature>
<dbReference type="SMART" id="SM00020">
    <property type="entry name" value="Tryp_SPc"/>
    <property type="match status" value="1"/>
</dbReference>
<name>A0A2K6AGD3_MANLE</name>
<organism evidence="4 5">
    <name type="scientific">Mandrillus leucophaeus</name>
    <name type="common">Drill</name>
    <name type="synonym">Papio leucophaeus</name>
    <dbReference type="NCBI Taxonomy" id="9568"/>
    <lineage>
        <taxon>Eukaryota</taxon>
        <taxon>Metazoa</taxon>
        <taxon>Chordata</taxon>
        <taxon>Craniata</taxon>
        <taxon>Vertebrata</taxon>
        <taxon>Euteleostomi</taxon>
        <taxon>Mammalia</taxon>
        <taxon>Eutheria</taxon>
        <taxon>Euarchontoglires</taxon>
        <taxon>Primates</taxon>
        <taxon>Haplorrhini</taxon>
        <taxon>Catarrhini</taxon>
        <taxon>Cercopithecidae</taxon>
        <taxon>Cercopithecinae</taxon>
        <taxon>Mandrillus</taxon>
    </lineage>
</organism>
<dbReference type="InterPro" id="IPR009003">
    <property type="entry name" value="Peptidase_S1_PA"/>
</dbReference>
<protein>
    <submittedName>
        <fullName evidence="4">Serine protease 57</fullName>
    </submittedName>
</protein>
<feature type="chain" id="PRO_5014444897" evidence="2">
    <location>
        <begin position="28"/>
        <end position="257"/>
    </location>
</feature>
<dbReference type="InterPro" id="IPR018114">
    <property type="entry name" value="TRYPSIN_HIS"/>
</dbReference>
<dbReference type="Ensembl" id="ENSMLET00000062745.1">
    <property type="protein sequence ID" value="ENSMLEP00000039129.1"/>
    <property type="gene ID" value="ENSMLEG00000043600.1"/>
</dbReference>
<evidence type="ECO:0000313" key="4">
    <source>
        <dbReference type="Ensembl" id="ENSMLEP00000039129.1"/>
    </source>
</evidence>
<dbReference type="GeneTree" id="ENSGT00940000162457"/>
<dbReference type="GO" id="GO:0004252">
    <property type="term" value="F:serine-type endopeptidase activity"/>
    <property type="evidence" value="ECO:0007669"/>
    <property type="project" value="InterPro"/>
</dbReference>
<dbReference type="STRING" id="9568.ENSMLEP00000039129"/>
<sequence>MGPGSGAWGRPLLTVATALMLPMKPLAGSWGAQIIGGHEVTPHSRPYMVSVRFGGQHHCGGFLLRARWVISAAHCFSQRSRGGEGAWWPELMLSLQLNGSAVLGPAVGLLRLPGRRAGPPTAGTRCRVAGWGFVSDFEDLPPGLMEAEVRVLDLDVCNSSWKGHLSHTMLCTRSGDRHRRGFCSADSGGPLVCRNRAHGLVSFSGLWCGPKSGARCPECRSTPPTSRPPGLPSSVLPGGFWDPQVVRIQALGSVCGI</sequence>
<keyword evidence="5" id="KW-1185">Reference proteome</keyword>
<dbReference type="CDD" id="cd00190">
    <property type="entry name" value="Tryp_SPc"/>
    <property type="match status" value="1"/>
</dbReference>
<keyword evidence="2" id="KW-0732">Signal</keyword>
<dbReference type="SUPFAM" id="SSF50494">
    <property type="entry name" value="Trypsin-like serine proteases"/>
    <property type="match status" value="1"/>
</dbReference>
<evidence type="ECO:0000259" key="3">
    <source>
        <dbReference type="PROSITE" id="PS50240"/>
    </source>
</evidence>